<proteinExistence type="predicted"/>
<dbReference type="STRING" id="71717.A0A4Y7TB65"/>
<protein>
    <recommendedName>
        <fullName evidence="1">DUF6699 domain-containing protein</fullName>
    </recommendedName>
</protein>
<dbReference type="OrthoDB" id="3172906at2759"/>
<dbReference type="InterPro" id="IPR046522">
    <property type="entry name" value="DUF6699"/>
</dbReference>
<evidence type="ECO:0000259" key="1">
    <source>
        <dbReference type="Pfam" id="PF20415"/>
    </source>
</evidence>
<evidence type="ECO:0000313" key="2">
    <source>
        <dbReference type="EMBL" id="TEB31241.1"/>
    </source>
</evidence>
<evidence type="ECO:0000313" key="3">
    <source>
        <dbReference type="Proteomes" id="UP000298030"/>
    </source>
</evidence>
<reference evidence="2 3" key="1">
    <citation type="journal article" date="2019" name="Nat. Ecol. Evol.">
        <title>Megaphylogeny resolves global patterns of mushroom evolution.</title>
        <authorList>
            <person name="Varga T."/>
            <person name="Krizsan K."/>
            <person name="Foldi C."/>
            <person name="Dima B."/>
            <person name="Sanchez-Garcia M."/>
            <person name="Sanchez-Ramirez S."/>
            <person name="Szollosi G.J."/>
            <person name="Szarkandi J.G."/>
            <person name="Papp V."/>
            <person name="Albert L."/>
            <person name="Andreopoulos W."/>
            <person name="Angelini C."/>
            <person name="Antonin V."/>
            <person name="Barry K.W."/>
            <person name="Bougher N.L."/>
            <person name="Buchanan P."/>
            <person name="Buyck B."/>
            <person name="Bense V."/>
            <person name="Catcheside P."/>
            <person name="Chovatia M."/>
            <person name="Cooper J."/>
            <person name="Damon W."/>
            <person name="Desjardin D."/>
            <person name="Finy P."/>
            <person name="Geml J."/>
            <person name="Haridas S."/>
            <person name="Hughes K."/>
            <person name="Justo A."/>
            <person name="Karasinski D."/>
            <person name="Kautmanova I."/>
            <person name="Kiss B."/>
            <person name="Kocsube S."/>
            <person name="Kotiranta H."/>
            <person name="LaButti K.M."/>
            <person name="Lechner B.E."/>
            <person name="Liimatainen K."/>
            <person name="Lipzen A."/>
            <person name="Lukacs Z."/>
            <person name="Mihaltcheva S."/>
            <person name="Morgado L.N."/>
            <person name="Niskanen T."/>
            <person name="Noordeloos M.E."/>
            <person name="Ohm R.A."/>
            <person name="Ortiz-Santana B."/>
            <person name="Ovrebo C."/>
            <person name="Racz N."/>
            <person name="Riley R."/>
            <person name="Savchenko A."/>
            <person name="Shiryaev A."/>
            <person name="Soop K."/>
            <person name="Spirin V."/>
            <person name="Szebenyi C."/>
            <person name="Tomsovsky M."/>
            <person name="Tulloss R.E."/>
            <person name="Uehling J."/>
            <person name="Grigoriev I.V."/>
            <person name="Vagvolgyi C."/>
            <person name="Papp T."/>
            <person name="Martin F.M."/>
            <person name="Miettinen O."/>
            <person name="Hibbett D.S."/>
            <person name="Nagy L.G."/>
        </authorList>
    </citation>
    <scope>NUCLEOTIDE SEQUENCE [LARGE SCALE GENOMIC DNA]</scope>
    <source>
        <strain evidence="2 3">FP101781</strain>
    </source>
</reference>
<dbReference type="EMBL" id="QPFP01000019">
    <property type="protein sequence ID" value="TEB31241.1"/>
    <property type="molecule type" value="Genomic_DNA"/>
</dbReference>
<comment type="caution">
    <text evidence="2">The sequence shown here is derived from an EMBL/GenBank/DDBJ whole genome shotgun (WGS) entry which is preliminary data.</text>
</comment>
<sequence length="169" mass="18776">MSPMQMYGAMSPTRIHPILSDLHRTPLAYDLSPRLPFSQSATEPALPYLEITHPRLPWKLIIQPTVSRGSTVTVADILAGIHANLRTNVTALEFQMAGGDPMDPGRQQRVTAAYQARCSRIPYGEARNKELKKGLKRIDFLEGVNMFEGLANTKYGAHIWCLKTTALTS</sequence>
<dbReference type="Pfam" id="PF20415">
    <property type="entry name" value="DUF6699"/>
    <property type="match status" value="1"/>
</dbReference>
<name>A0A4Y7TB65_COPMI</name>
<organism evidence="2 3">
    <name type="scientific">Coprinellus micaceus</name>
    <name type="common">Glistening ink-cap mushroom</name>
    <name type="synonym">Coprinus micaceus</name>
    <dbReference type="NCBI Taxonomy" id="71717"/>
    <lineage>
        <taxon>Eukaryota</taxon>
        <taxon>Fungi</taxon>
        <taxon>Dikarya</taxon>
        <taxon>Basidiomycota</taxon>
        <taxon>Agaricomycotina</taxon>
        <taxon>Agaricomycetes</taxon>
        <taxon>Agaricomycetidae</taxon>
        <taxon>Agaricales</taxon>
        <taxon>Agaricineae</taxon>
        <taxon>Psathyrellaceae</taxon>
        <taxon>Coprinellus</taxon>
    </lineage>
</organism>
<gene>
    <name evidence="2" type="ORF">FA13DRAFT_1732680</name>
</gene>
<keyword evidence="3" id="KW-1185">Reference proteome</keyword>
<dbReference type="AlphaFoldDB" id="A0A4Y7TB65"/>
<dbReference type="Proteomes" id="UP000298030">
    <property type="component" value="Unassembled WGS sequence"/>
</dbReference>
<feature type="domain" description="DUF6699" evidence="1">
    <location>
        <begin position="23"/>
        <end position="154"/>
    </location>
</feature>
<accession>A0A4Y7TB65</accession>